<feature type="transmembrane region" description="Helical" evidence="12">
    <location>
        <begin position="363"/>
        <end position="388"/>
    </location>
</feature>
<dbReference type="PRINTS" id="PR00812">
    <property type="entry name" value="BCTERIALGSPF"/>
</dbReference>
<dbReference type="InterPro" id="IPR042094">
    <property type="entry name" value="T2SS_GspF_sf"/>
</dbReference>
<dbReference type="InterPro" id="IPR018076">
    <property type="entry name" value="T2SS_GspF_dom"/>
</dbReference>
<dbReference type="GO" id="GO:0015628">
    <property type="term" value="P:protein secretion by the type II secretion system"/>
    <property type="evidence" value="ECO:0007669"/>
    <property type="project" value="TreeGrafter"/>
</dbReference>
<evidence type="ECO:0000256" key="6">
    <source>
        <dbReference type="ARBA" id="ARBA00022519"/>
    </source>
</evidence>
<dbReference type="Gene3D" id="1.20.81.30">
    <property type="entry name" value="Type II secretion system (T2SS), domain F"/>
    <property type="match status" value="2"/>
</dbReference>
<dbReference type="RefSeq" id="WP_042839695.1">
    <property type="nucleotide sequence ID" value="NZ_CQEJ01000008.1"/>
</dbReference>
<dbReference type="PROSITE" id="PS00874">
    <property type="entry name" value="T2SP_F"/>
    <property type="match status" value="1"/>
</dbReference>
<organism evidence="14 15">
    <name type="scientific">Yersinia aldovae</name>
    <dbReference type="NCBI Taxonomy" id="29483"/>
    <lineage>
        <taxon>Bacteria</taxon>
        <taxon>Pseudomonadati</taxon>
        <taxon>Pseudomonadota</taxon>
        <taxon>Gammaproteobacteria</taxon>
        <taxon>Enterobacterales</taxon>
        <taxon>Yersiniaceae</taxon>
        <taxon>Yersinia</taxon>
    </lineage>
</organism>
<evidence type="ECO:0000256" key="12">
    <source>
        <dbReference type="SAM" id="Phobius"/>
    </source>
</evidence>
<feature type="transmembrane region" description="Helical" evidence="12">
    <location>
        <begin position="164"/>
        <end position="187"/>
    </location>
</feature>
<evidence type="ECO:0000256" key="7">
    <source>
        <dbReference type="ARBA" id="ARBA00022692"/>
    </source>
</evidence>
<keyword evidence="5" id="KW-1003">Cell membrane</keyword>
<dbReference type="InterPro" id="IPR001992">
    <property type="entry name" value="T2SS_GspF/T4SS_PilC_CS"/>
</dbReference>
<dbReference type="AlphaFoldDB" id="A0A0T9TT49"/>
<name>A0A0T9TT49_YERAL</name>
<reference evidence="14 15" key="1">
    <citation type="submission" date="2015-03" db="EMBL/GenBank/DDBJ databases">
        <authorList>
            <person name="Murphy D."/>
        </authorList>
    </citation>
    <scope>NUCLEOTIDE SEQUENCE [LARGE SCALE GENOMIC DNA]</scope>
    <source>
        <strain evidence="14 15">IP06005</strain>
    </source>
</reference>
<evidence type="ECO:0000313" key="14">
    <source>
        <dbReference type="EMBL" id="CNL00686.1"/>
    </source>
</evidence>
<proteinExistence type="inferred from homology"/>
<gene>
    <name evidence="14" type="primary">hofF</name>
    <name evidence="14" type="ORF">ERS137965_01751</name>
</gene>
<feature type="domain" description="Type II secretion system protein GspF" evidence="13">
    <location>
        <begin position="66"/>
        <end position="188"/>
    </location>
</feature>
<evidence type="ECO:0000256" key="2">
    <source>
        <dbReference type="ARBA" id="ARBA00004429"/>
    </source>
</evidence>
<evidence type="ECO:0000256" key="8">
    <source>
        <dbReference type="ARBA" id="ARBA00022989"/>
    </source>
</evidence>
<dbReference type="PANTHER" id="PTHR30012:SF0">
    <property type="entry name" value="TYPE II SECRETION SYSTEM PROTEIN F-RELATED"/>
    <property type="match status" value="1"/>
</dbReference>
<dbReference type="PANTHER" id="PTHR30012">
    <property type="entry name" value="GENERAL SECRETION PATHWAY PROTEIN"/>
    <property type="match status" value="1"/>
</dbReference>
<evidence type="ECO:0000256" key="3">
    <source>
        <dbReference type="ARBA" id="ARBA00005745"/>
    </source>
</evidence>
<dbReference type="eggNOG" id="COG1459">
    <property type="taxonomic scope" value="Bacteria"/>
</dbReference>
<evidence type="ECO:0000313" key="15">
    <source>
        <dbReference type="Proteomes" id="UP000041595"/>
    </source>
</evidence>
<evidence type="ECO:0000256" key="4">
    <source>
        <dbReference type="ARBA" id="ARBA00022448"/>
    </source>
</evidence>
<dbReference type="Proteomes" id="UP000041595">
    <property type="component" value="Unassembled WGS sequence"/>
</dbReference>
<comment type="subcellular location">
    <subcellularLocation>
        <location evidence="2 11">Cell inner membrane</location>
        <topology evidence="2 11">Multi-pass membrane protein</topology>
    </subcellularLocation>
</comment>
<dbReference type="FunFam" id="1.20.81.30:FF:000001">
    <property type="entry name" value="Type II secretion system protein F"/>
    <property type="match status" value="1"/>
</dbReference>
<sequence length="399" mass="44960">MAVFKYIAIDNKGMEVNGNVEAENIRIARCLLYKKKLCIIKIKLYSDNSILKFNKSVNKEGLVLITRQMATLVSASMPLDEVMDVIVKQNPNSKLTKVVCEVRKKIIEGYAFSDALSQFPAIFSPIYKSLITAGELSGHLGIALSQLADYIEQKQQLQRKVTQALIYPVILILMSIIVSITLLAFVVPNIIEQFVSSEEELPLSTRVLILISYTVKENLLAASITFFSFGVGINRAFRVSEVSYLWHRYYLKLPILGRLSLALNMSRYLRTLSILISNGVPLVKSMNVSSALISNYYLKEKLLISTRLVCEGCSLSFSLERCRVLSPMIVHMITSGERSGKLNSMLERVSLIQEDELTVRINFFIALLEPVIILFMASFIFFIILAIIQPIIEINNLII</sequence>
<keyword evidence="9 12" id="KW-0472">Membrane</keyword>
<keyword evidence="8 12" id="KW-1133">Transmembrane helix</keyword>
<keyword evidence="7 11" id="KW-0812">Transmembrane</keyword>
<feature type="domain" description="Type II secretion system protein GspF" evidence="13">
    <location>
        <begin position="268"/>
        <end position="390"/>
    </location>
</feature>
<dbReference type="EMBL" id="CQEJ01000008">
    <property type="protein sequence ID" value="CNL00686.1"/>
    <property type="molecule type" value="Genomic_DNA"/>
</dbReference>
<evidence type="ECO:0000256" key="5">
    <source>
        <dbReference type="ARBA" id="ARBA00022475"/>
    </source>
</evidence>
<dbReference type="Pfam" id="PF00482">
    <property type="entry name" value="T2SSF"/>
    <property type="match status" value="2"/>
</dbReference>
<evidence type="ECO:0000256" key="1">
    <source>
        <dbReference type="ARBA" id="ARBA00002684"/>
    </source>
</evidence>
<evidence type="ECO:0000256" key="9">
    <source>
        <dbReference type="ARBA" id="ARBA00023136"/>
    </source>
</evidence>
<dbReference type="InterPro" id="IPR003004">
    <property type="entry name" value="GspF/PilC"/>
</dbReference>
<comment type="similarity">
    <text evidence="3 11">Belongs to the GSP F family.</text>
</comment>
<keyword evidence="6" id="KW-0997">Cell inner membrane</keyword>
<comment type="function">
    <text evidence="1">Component of the type II secretion system inner membrane complex required for the energy-dependent secretion of extracellular factors such as proteases and toxins from the periplasm.</text>
</comment>
<dbReference type="STRING" id="1453495.AT01_1667"/>
<evidence type="ECO:0000256" key="11">
    <source>
        <dbReference type="RuleBase" id="RU003923"/>
    </source>
</evidence>
<accession>A0A0T9TT49</accession>
<dbReference type="GO" id="GO:0005886">
    <property type="term" value="C:plasma membrane"/>
    <property type="evidence" value="ECO:0007669"/>
    <property type="project" value="UniProtKB-SubCell"/>
</dbReference>
<protein>
    <recommendedName>
        <fullName evidence="10">General secretion pathway protein F</fullName>
    </recommendedName>
</protein>
<keyword evidence="4 11" id="KW-0813">Transport</keyword>
<evidence type="ECO:0000256" key="10">
    <source>
        <dbReference type="ARBA" id="ARBA00030750"/>
    </source>
</evidence>
<evidence type="ECO:0000259" key="13">
    <source>
        <dbReference type="Pfam" id="PF00482"/>
    </source>
</evidence>